<dbReference type="KEGG" id="cpor:BED41_04405"/>
<organism evidence="7 8">
    <name type="scientific">Cloacibacillus porcorum</name>
    <dbReference type="NCBI Taxonomy" id="1197717"/>
    <lineage>
        <taxon>Bacteria</taxon>
        <taxon>Thermotogati</taxon>
        <taxon>Synergistota</taxon>
        <taxon>Synergistia</taxon>
        <taxon>Synergistales</taxon>
        <taxon>Synergistaceae</taxon>
        <taxon>Cloacibacillus</taxon>
    </lineage>
</organism>
<dbReference type="PIRSF" id="PIRSF002741">
    <property type="entry name" value="MppA"/>
    <property type="match status" value="1"/>
</dbReference>
<dbReference type="PANTHER" id="PTHR30290:SF10">
    <property type="entry name" value="PERIPLASMIC OLIGOPEPTIDE-BINDING PROTEIN-RELATED"/>
    <property type="match status" value="1"/>
</dbReference>
<gene>
    <name evidence="7" type="ORF">BED41_04405</name>
</gene>
<dbReference type="AlphaFoldDB" id="A0A1B2I356"/>
<dbReference type="CDD" id="cd08504">
    <property type="entry name" value="PBP2_OppA"/>
    <property type="match status" value="1"/>
</dbReference>
<dbReference type="Proteomes" id="UP000093044">
    <property type="component" value="Chromosome"/>
</dbReference>
<accession>A0A1B2I356</accession>
<dbReference type="GO" id="GO:0030313">
    <property type="term" value="C:cell envelope"/>
    <property type="evidence" value="ECO:0007669"/>
    <property type="project" value="UniProtKB-SubCell"/>
</dbReference>
<dbReference type="GO" id="GO:1904680">
    <property type="term" value="F:peptide transmembrane transporter activity"/>
    <property type="evidence" value="ECO:0007669"/>
    <property type="project" value="TreeGrafter"/>
</dbReference>
<dbReference type="Pfam" id="PF00496">
    <property type="entry name" value="SBP_bac_5"/>
    <property type="match status" value="1"/>
</dbReference>
<evidence type="ECO:0000313" key="7">
    <source>
        <dbReference type="EMBL" id="ANZ44396.1"/>
    </source>
</evidence>
<evidence type="ECO:0000259" key="6">
    <source>
        <dbReference type="Pfam" id="PF00496"/>
    </source>
</evidence>
<dbReference type="InterPro" id="IPR039424">
    <property type="entry name" value="SBP_5"/>
</dbReference>
<dbReference type="STRING" id="1197717.BED41_04405"/>
<dbReference type="SUPFAM" id="SSF53850">
    <property type="entry name" value="Periplasmic binding protein-like II"/>
    <property type="match status" value="1"/>
</dbReference>
<keyword evidence="4 5" id="KW-0732">Signal</keyword>
<comment type="subcellular location">
    <subcellularLocation>
        <location evidence="1">Cell envelope</location>
    </subcellularLocation>
</comment>
<dbReference type="GO" id="GO:0043190">
    <property type="term" value="C:ATP-binding cassette (ABC) transporter complex"/>
    <property type="evidence" value="ECO:0007669"/>
    <property type="project" value="InterPro"/>
</dbReference>
<dbReference type="RefSeq" id="WP_066743487.1">
    <property type="nucleotide sequence ID" value="NZ_CATWZH010000013.1"/>
</dbReference>
<evidence type="ECO:0000256" key="4">
    <source>
        <dbReference type="ARBA" id="ARBA00022729"/>
    </source>
</evidence>
<dbReference type="PANTHER" id="PTHR30290">
    <property type="entry name" value="PERIPLASMIC BINDING COMPONENT OF ABC TRANSPORTER"/>
    <property type="match status" value="1"/>
</dbReference>
<protein>
    <recommendedName>
        <fullName evidence="6">Solute-binding protein family 5 domain-containing protein</fullName>
    </recommendedName>
</protein>
<evidence type="ECO:0000256" key="3">
    <source>
        <dbReference type="ARBA" id="ARBA00022448"/>
    </source>
</evidence>
<name>A0A1B2I356_9BACT</name>
<feature type="chain" id="PRO_5008538939" description="Solute-binding protein family 5 domain-containing protein" evidence="5">
    <location>
        <begin position="25"/>
        <end position="560"/>
    </location>
</feature>
<evidence type="ECO:0000256" key="2">
    <source>
        <dbReference type="ARBA" id="ARBA00005695"/>
    </source>
</evidence>
<dbReference type="OrthoDB" id="774at2"/>
<dbReference type="Gene3D" id="3.40.190.10">
    <property type="entry name" value="Periplasmic binding protein-like II"/>
    <property type="match status" value="1"/>
</dbReference>
<dbReference type="GO" id="GO:0015833">
    <property type="term" value="P:peptide transport"/>
    <property type="evidence" value="ECO:0007669"/>
    <property type="project" value="TreeGrafter"/>
</dbReference>
<dbReference type="Gene3D" id="3.90.76.10">
    <property type="entry name" value="Dipeptide-binding Protein, Domain 1"/>
    <property type="match status" value="1"/>
</dbReference>
<dbReference type="GO" id="GO:0042597">
    <property type="term" value="C:periplasmic space"/>
    <property type="evidence" value="ECO:0007669"/>
    <property type="project" value="UniProtKB-ARBA"/>
</dbReference>
<comment type="similarity">
    <text evidence="2">Belongs to the bacterial solute-binding protein 5 family.</text>
</comment>
<proteinExistence type="inferred from homology"/>
<evidence type="ECO:0000256" key="1">
    <source>
        <dbReference type="ARBA" id="ARBA00004196"/>
    </source>
</evidence>
<feature type="signal peptide" evidence="5">
    <location>
        <begin position="1"/>
        <end position="24"/>
    </location>
</feature>
<reference evidence="7" key="1">
    <citation type="submission" date="2016-08" db="EMBL/GenBank/DDBJ databases">
        <title>Complete genome of Cloacibacillus porcorum.</title>
        <authorList>
            <person name="Looft T."/>
            <person name="Bayles D.O."/>
            <person name="Alt D.P."/>
        </authorList>
    </citation>
    <scope>NUCLEOTIDE SEQUENCE [LARGE SCALE GENOMIC DNA]</scope>
    <source>
        <strain evidence="7">CL-84</strain>
    </source>
</reference>
<dbReference type="GeneID" id="83057096"/>
<evidence type="ECO:0000256" key="5">
    <source>
        <dbReference type="SAM" id="SignalP"/>
    </source>
</evidence>
<dbReference type="FunFam" id="3.90.76.10:FF:000001">
    <property type="entry name" value="Oligopeptide ABC transporter substrate-binding protein"/>
    <property type="match status" value="1"/>
</dbReference>
<dbReference type="Gene3D" id="3.10.105.10">
    <property type="entry name" value="Dipeptide-binding Protein, Domain 3"/>
    <property type="match status" value="1"/>
</dbReference>
<dbReference type="InterPro" id="IPR000914">
    <property type="entry name" value="SBP_5_dom"/>
</dbReference>
<feature type="domain" description="Solute-binding protein family 5" evidence="6">
    <location>
        <begin position="74"/>
        <end position="466"/>
    </location>
</feature>
<keyword evidence="3" id="KW-0813">Transport</keyword>
<evidence type="ECO:0000313" key="8">
    <source>
        <dbReference type="Proteomes" id="UP000093044"/>
    </source>
</evidence>
<dbReference type="InterPro" id="IPR030678">
    <property type="entry name" value="Peptide/Ni-bd"/>
</dbReference>
<sequence>MLTKKRFKLVAAIVLVFTAFFSQAAVAYAAPKVLVFNHGKEIKAWDPSIDDSGGSFVIGNIFEGLMKDTKDGKLAPGQAEKYTISPDGLTYTFYLKPNITWSDGKPVTAKDFEYAWLRLLDPKAGSEYSYMGTSYIKNAKAFFDGKAKASEVGVKALDDKTFQVVLESKVPYFLNLTTFFSFMPVRKDIVEKYGDGWEKNPKTCISNGPFVLESYKIGDNLTIAKNPKYYDSKNVKIDKVKMVFVSDQTTALNAFNAGDIHVNPEIPPAEIPRLIAEEPNLVFTPRMQTAYIIFNVDKPPFNDVRVRKAFALALNRKAICESALKGGETPATGIVPPVLSLSTGESFRTLGKNGKPTTEYGIDPNAARVEEAQKLLAEAGYPNGKGFPKVTYTYVTRESLKKMSEAIQEMLKNNLNVKVELDNMEWQVLVDKRKRGDFIISGGNWTGDYADPMTFFDAYATDSSWNECQWRWKKSKVAPNDTVLNPEHKAFEQEILMAQKTSGTTRDEHLKNAEKILMDATPVSPLYYGNFCYLVNQDKVRDVWMNKVGEYKFWDAEMVQ</sequence>
<dbReference type="EMBL" id="CP016757">
    <property type="protein sequence ID" value="ANZ44396.1"/>
    <property type="molecule type" value="Genomic_DNA"/>
</dbReference>
<keyword evidence="8" id="KW-1185">Reference proteome</keyword>